<dbReference type="PANTHER" id="PTHR36919">
    <property type="entry name" value="BLR1215 PROTEIN"/>
    <property type="match status" value="1"/>
</dbReference>
<dbReference type="Proteomes" id="UP000789752">
    <property type="component" value="Unassembled WGS sequence"/>
</dbReference>
<dbReference type="RefSeq" id="WP_407672562.1">
    <property type="nucleotide sequence ID" value="NZ_CAJQYY010000050.1"/>
</dbReference>
<sequence length="164" mass="17847">MTQLTHLTRRARTVALKSAKHLAVAGVLMASAVVAMAQSATAIGTWQTIDDHTGQPKALIQITSDGNGNLTGKIIRGLNPNDNPDRRCTACTDERKDQLMLGMTIINDMKKDGDGWDGGHILDPENGKLYKCKMHLEDGGQKLVVRGYIGVSLLGRSQTWIRQP</sequence>
<dbReference type="PANTHER" id="PTHR36919:SF3">
    <property type="entry name" value="BLL5882 PROTEIN"/>
    <property type="match status" value="1"/>
</dbReference>
<name>A0ABN7QUQ7_9BURK</name>
<evidence type="ECO:0000313" key="3">
    <source>
        <dbReference type="EMBL" id="CAG4925745.1"/>
    </source>
</evidence>
<protein>
    <recommendedName>
        <fullName evidence="2">DUF2147 domain-containing protein</fullName>
    </recommendedName>
</protein>
<gene>
    <name evidence="3" type="ORF">R54767_05226</name>
</gene>
<dbReference type="InterPro" id="IPR019223">
    <property type="entry name" value="DUF2147"/>
</dbReference>
<organism evidence="3 4">
    <name type="scientific">Paraburkholderia gardini</name>
    <dbReference type="NCBI Taxonomy" id="2823469"/>
    <lineage>
        <taxon>Bacteria</taxon>
        <taxon>Pseudomonadati</taxon>
        <taxon>Pseudomonadota</taxon>
        <taxon>Betaproteobacteria</taxon>
        <taxon>Burkholderiales</taxon>
        <taxon>Burkholderiaceae</taxon>
        <taxon>Paraburkholderia</taxon>
    </lineage>
</organism>
<evidence type="ECO:0000313" key="4">
    <source>
        <dbReference type="Proteomes" id="UP000789752"/>
    </source>
</evidence>
<accession>A0ABN7QUQ7</accession>
<dbReference type="Gene3D" id="2.40.128.520">
    <property type="match status" value="1"/>
</dbReference>
<feature type="signal peptide" evidence="1">
    <location>
        <begin position="1"/>
        <end position="37"/>
    </location>
</feature>
<evidence type="ECO:0000256" key="1">
    <source>
        <dbReference type="SAM" id="SignalP"/>
    </source>
</evidence>
<keyword evidence="4" id="KW-1185">Reference proteome</keyword>
<dbReference type="EMBL" id="CAJQYY010000050">
    <property type="protein sequence ID" value="CAG4925745.1"/>
    <property type="molecule type" value="Genomic_DNA"/>
</dbReference>
<dbReference type="Pfam" id="PF09917">
    <property type="entry name" value="DUF2147"/>
    <property type="match status" value="1"/>
</dbReference>
<reference evidence="3 4" key="1">
    <citation type="submission" date="2021-04" db="EMBL/GenBank/DDBJ databases">
        <authorList>
            <person name="Vanwijnsberghe S."/>
        </authorList>
    </citation>
    <scope>NUCLEOTIDE SEQUENCE [LARGE SCALE GENOMIC DNA]</scope>
    <source>
        <strain evidence="3 4">LMG 32171</strain>
    </source>
</reference>
<evidence type="ECO:0000259" key="2">
    <source>
        <dbReference type="Pfam" id="PF09917"/>
    </source>
</evidence>
<feature type="domain" description="DUF2147" evidence="2">
    <location>
        <begin position="44"/>
        <end position="162"/>
    </location>
</feature>
<feature type="chain" id="PRO_5045075965" description="DUF2147 domain-containing protein" evidence="1">
    <location>
        <begin position="38"/>
        <end position="164"/>
    </location>
</feature>
<keyword evidence="1" id="KW-0732">Signal</keyword>
<comment type="caution">
    <text evidence="3">The sequence shown here is derived from an EMBL/GenBank/DDBJ whole genome shotgun (WGS) entry which is preliminary data.</text>
</comment>
<proteinExistence type="predicted"/>